<dbReference type="SMART" id="SM00871">
    <property type="entry name" value="AraC_E_bind"/>
    <property type="match status" value="1"/>
</dbReference>
<dbReference type="PROSITE" id="PS00041">
    <property type="entry name" value="HTH_ARAC_FAMILY_1"/>
    <property type="match status" value="1"/>
</dbReference>
<evidence type="ECO:0000259" key="4">
    <source>
        <dbReference type="PROSITE" id="PS01124"/>
    </source>
</evidence>
<name>A0A1A6AU05_9CLOT</name>
<evidence type="ECO:0000256" key="3">
    <source>
        <dbReference type="ARBA" id="ARBA00023163"/>
    </source>
</evidence>
<dbReference type="Proteomes" id="UP000093954">
    <property type="component" value="Unassembled WGS sequence"/>
</dbReference>
<dbReference type="PANTHER" id="PTHR47504:SF5">
    <property type="entry name" value="RIGHT ORIGIN-BINDING PROTEIN"/>
    <property type="match status" value="1"/>
</dbReference>
<dbReference type="Pfam" id="PF14526">
    <property type="entry name" value="Cass2"/>
    <property type="match status" value="1"/>
</dbReference>
<dbReference type="InterPro" id="IPR010499">
    <property type="entry name" value="AraC_E-bd"/>
</dbReference>
<dbReference type="InterPro" id="IPR009057">
    <property type="entry name" value="Homeodomain-like_sf"/>
</dbReference>
<evidence type="ECO:0000313" key="5">
    <source>
        <dbReference type="EMBL" id="OBR93523.1"/>
    </source>
</evidence>
<dbReference type="InterPro" id="IPR011256">
    <property type="entry name" value="Reg_factor_effector_dom_sf"/>
</dbReference>
<dbReference type="SUPFAM" id="SSF55136">
    <property type="entry name" value="Probable bacterial effector-binding domain"/>
    <property type="match status" value="1"/>
</dbReference>
<organism evidence="5 6">
    <name type="scientific">Clostridium ragsdalei P11</name>
    <dbReference type="NCBI Taxonomy" id="1353534"/>
    <lineage>
        <taxon>Bacteria</taxon>
        <taxon>Bacillati</taxon>
        <taxon>Bacillota</taxon>
        <taxon>Clostridia</taxon>
        <taxon>Eubacteriales</taxon>
        <taxon>Clostridiaceae</taxon>
        <taxon>Clostridium</taxon>
    </lineage>
</organism>
<keyword evidence="3" id="KW-0804">Transcription</keyword>
<dbReference type="SUPFAM" id="SSF46689">
    <property type="entry name" value="Homeodomain-like"/>
    <property type="match status" value="2"/>
</dbReference>
<evidence type="ECO:0000256" key="1">
    <source>
        <dbReference type="ARBA" id="ARBA00023015"/>
    </source>
</evidence>
<dbReference type="PATRIC" id="fig|1353534.3.peg.2033"/>
<dbReference type="Gene3D" id="3.20.80.10">
    <property type="entry name" value="Regulatory factor, effector binding domain"/>
    <property type="match status" value="1"/>
</dbReference>
<reference evidence="5 6" key="1">
    <citation type="journal article" date="2012" name="Front. Microbiol.">
        <title>Draft Genome Sequence of the Virulent Strain 01-B526 of the Fish Pathogen Aeromonas salmonicida.</title>
        <authorList>
            <person name="Charette S.J."/>
            <person name="Brochu F."/>
            <person name="Boyle B."/>
            <person name="Filion G."/>
            <person name="Tanaka K.H."/>
            <person name="Derome N."/>
        </authorList>
    </citation>
    <scope>NUCLEOTIDE SEQUENCE [LARGE SCALE GENOMIC DNA]</scope>
    <source>
        <strain evidence="5 6">P11</strain>
    </source>
</reference>
<accession>A0A1A6AU05</accession>
<dbReference type="EMBL" id="LROS01000020">
    <property type="protein sequence ID" value="OBR93523.1"/>
    <property type="molecule type" value="Genomic_DNA"/>
</dbReference>
<sequence>MDTIKLLNNTLEYIENNLDMELNIEDISKVACSSRYHFQRMFYALTGVTVSQYIRNRRLTLAAEELASTDKKVIDVALKYGYESPEAFTKAFQRLHGISPSALKKFNGKIKAFPKISFQISIKGECEMIYRIVEKEAFKAFGIGFMTTKVNDAAYREIPKFISKIFEDGTHDRINEILGNPKGTLLDGFHYDFKEDGTRKYMMGHEMPKTEISDEFTILEIPKLTWAVFEGHGTMPDNLIIQDIWRRIYSEWFPSSGFEQVEGPCIEKNFWNDKKQGEYKCEVWIPVKRKCINS</sequence>
<dbReference type="InterPro" id="IPR018062">
    <property type="entry name" value="HTH_AraC-typ_CS"/>
</dbReference>
<protein>
    <submittedName>
        <fullName evidence="5">Transposon Tn10 TetD protein</fullName>
    </submittedName>
</protein>
<keyword evidence="1" id="KW-0805">Transcription regulation</keyword>
<dbReference type="GO" id="GO:0003700">
    <property type="term" value="F:DNA-binding transcription factor activity"/>
    <property type="evidence" value="ECO:0007669"/>
    <property type="project" value="InterPro"/>
</dbReference>
<gene>
    <name evidence="5" type="primary">tetD_2</name>
    <name evidence="5" type="ORF">CLRAG_19940</name>
</gene>
<dbReference type="SMART" id="SM00342">
    <property type="entry name" value="HTH_ARAC"/>
    <property type="match status" value="1"/>
</dbReference>
<dbReference type="PANTHER" id="PTHR47504">
    <property type="entry name" value="RIGHT ORIGIN-BINDING PROTEIN"/>
    <property type="match status" value="1"/>
</dbReference>
<dbReference type="Pfam" id="PF12833">
    <property type="entry name" value="HTH_18"/>
    <property type="match status" value="1"/>
</dbReference>
<proteinExistence type="predicted"/>
<dbReference type="InterPro" id="IPR050959">
    <property type="entry name" value="MarA-like"/>
</dbReference>
<dbReference type="AlphaFoldDB" id="A0A1A6AU05"/>
<dbReference type="PRINTS" id="PR00032">
    <property type="entry name" value="HTHARAC"/>
</dbReference>
<dbReference type="GO" id="GO:0043565">
    <property type="term" value="F:sequence-specific DNA binding"/>
    <property type="evidence" value="ECO:0007669"/>
    <property type="project" value="InterPro"/>
</dbReference>
<evidence type="ECO:0000256" key="2">
    <source>
        <dbReference type="ARBA" id="ARBA00023125"/>
    </source>
</evidence>
<feature type="domain" description="HTH araC/xylS-type" evidence="4">
    <location>
        <begin position="8"/>
        <end position="106"/>
    </location>
</feature>
<dbReference type="InterPro" id="IPR018060">
    <property type="entry name" value="HTH_AraC"/>
</dbReference>
<dbReference type="PROSITE" id="PS01124">
    <property type="entry name" value="HTH_ARAC_FAMILY_2"/>
    <property type="match status" value="1"/>
</dbReference>
<dbReference type="InterPro" id="IPR029441">
    <property type="entry name" value="Cass2"/>
</dbReference>
<dbReference type="InterPro" id="IPR020449">
    <property type="entry name" value="Tscrpt_reg_AraC-type_HTH"/>
</dbReference>
<evidence type="ECO:0000313" key="6">
    <source>
        <dbReference type="Proteomes" id="UP000093954"/>
    </source>
</evidence>
<keyword evidence="6" id="KW-1185">Reference proteome</keyword>
<dbReference type="RefSeq" id="WP_065078280.1">
    <property type="nucleotide sequence ID" value="NZ_LROS01000020.1"/>
</dbReference>
<keyword evidence="2" id="KW-0238">DNA-binding</keyword>
<comment type="caution">
    <text evidence="5">The sequence shown here is derived from an EMBL/GenBank/DDBJ whole genome shotgun (WGS) entry which is preliminary data.</text>
</comment>
<dbReference type="Gene3D" id="1.10.10.60">
    <property type="entry name" value="Homeodomain-like"/>
    <property type="match status" value="2"/>
</dbReference>